<feature type="domain" description="DUF6431" evidence="1">
    <location>
        <begin position="29"/>
        <end position="94"/>
    </location>
</feature>
<evidence type="ECO:0000313" key="2">
    <source>
        <dbReference type="EMBL" id="QGP92377.1"/>
    </source>
</evidence>
<name>A0A6I5ZS44_9FIRM</name>
<keyword evidence="3" id="KW-1185">Reference proteome</keyword>
<sequence length="176" mass="21409">MQLVYNFGISLEDYAARGKKNEFPVIESCPICMARKALKRHGFYWRNAGSDSEKWVRLPICRFWCRSCRHTFSLLPSFLLPYYQYSLKFILDCLMYFFSHVRFLIYYQLLQFYHRRFAKNMNSIQAFFWEQGCREIIPPEFKQRAIKLLEMIAAFPNAETFSQRFHNHFRRNFMAN</sequence>
<proteinExistence type="predicted"/>
<organism evidence="2 3">
    <name type="scientific">Neomoorella glycerini</name>
    <dbReference type="NCBI Taxonomy" id="55779"/>
    <lineage>
        <taxon>Bacteria</taxon>
        <taxon>Bacillati</taxon>
        <taxon>Bacillota</taxon>
        <taxon>Clostridia</taxon>
        <taxon>Neomoorellales</taxon>
        <taxon>Neomoorellaceae</taxon>
        <taxon>Neomoorella</taxon>
    </lineage>
</organism>
<evidence type="ECO:0000259" key="1">
    <source>
        <dbReference type="Pfam" id="PF20020"/>
    </source>
</evidence>
<accession>A0A6I5ZS44</accession>
<dbReference type="Proteomes" id="UP000425916">
    <property type="component" value="Chromosome"/>
</dbReference>
<gene>
    <name evidence="2" type="ORF">MGLY_17520</name>
</gene>
<dbReference type="Pfam" id="PF20020">
    <property type="entry name" value="DUF6431"/>
    <property type="match status" value="1"/>
</dbReference>
<protein>
    <recommendedName>
        <fullName evidence="1">DUF6431 domain-containing protein</fullName>
    </recommendedName>
</protein>
<dbReference type="InterPro" id="IPR045536">
    <property type="entry name" value="DUF6431"/>
</dbReference>
<reference evidence="2 3" key="1">
    <citation type="submission" date="2019-11" db="EMBL/GenBank/DDBJ databases">
        <title>Genome sequence of Moorella glycerini DSM11254.</title>
        <authorList>
            <person name="Poehlein A."/>
            <person name="Boeer T."/>
            <person name="Daniel R."/>
        </authorList>
    </citation>
    <scope>NUCLEOTIDE SEQUENCE [LARGE SCALE GENOMIC DNA]</scope>
    <source>
        <strain evidence="2 3">DSM 11254</strain>
    </source>
</reference>
<dbReference type="EMBL" id="CP046244">
    <property type="protein sequence ID" value="QGP92377.1"/>
    <property type="molecule type" value="Genomic_DNA"/>
</dbReference>
<dbReference type="AlphaFoldDB" id="A0A6I5ZS44"/>
<dbReference type="RefSeq" id="WP_422880089.1">
    <property type="nucleotide sequence ID" value="NZ_CP046244.1"/>
</dbReference>
<evidence type="ECO:0000313" key="3">
    <source>
        <dbReference type="Proteomes" id="UP000425916"/>
    </source>
</evidence>